<reference evidence="2" key="1">
    <citation type="journal article" date="2021" name="Nat. Commun.">
        <title>Genomic analyses provide insights into spinach domestication and the genetic basis of agronomic traits.</title>
        <authorList>
            <person name="Cai X."/>
            <person name="Sun X."/>
            <person name="Xu C."/>
            <person name="Sun H."/>
            <person name="Wang X."/>
            <person name="Ge C."/>
            <person name="Zhang Z."/>
            <person name="Wang Q."/>
            <person name="Fei Z."/>
            <person name="Jiao C."/>
            <person name="Wang Q."/>
        </authorList>
    </citation>
    <scope>NUCLEOTIDE SEQUENCE [LARGE SCALE GENOMIC DNA]</scope>
    <source>
        <strain evidence="2">cv. Varoflay</strain>
    </source>
</reference>
<dbReference type="RefSeq" id="XP_056689314.1">
    <property type="nucleotide sequence ID" value="XM_056833336.1"/>
</dbReference>
<dbReference type="InterPro" id="IPR055482">
    <property type="entry name" value="DUF7054"/>
</dbReference>
<organism evidence="2 3">
    <name type="scientific">Spinacia oleracea</name>
    <name type="common">Spinach</name>
    <dbReference type="NCBI Taxonomy" id="3562"/>
    <lineage>
        <taxon>Eukaryota</taxon>
        <taxon>Viridiplantae</taxon>
        <taxon>Streptophyta</taxon>
        <taxon>Embryophyta</taxon>
        <taxon>Tracheophyta</taxon>
        <taxon>Spermatophyta</taxon>
        <taxon>Magnoliopsida</taxon>
        <taxon>eudicotyledons</taxon>
        <taxon>Gunneridae</taxon>
        <taxon>Pentapetalae</taxon>
        <taxon>Caryophyllales</taxon>
        <taxon>Chenopodiaceae</taxon>
        <taxon>Chenopodioideae</taxon>
        <taxon>Anserineae</taxon>
        <taxon>Spinacia</taxon>
    </lineage>
</organism>
<evidence type="ECO:0000259" key="1">
    <source>
        <dbReference type="Pfam" id="PF23156"/>
    </source>
</evidence>
<protein>
    <submittedName>
        <fullName evidence="3">Uncharacterized protein isoform X1</fullName>
    </submittedName>
</protein>
<reference evidence="3" key="2">
    <citation type="submission" date="2025-08" db="UniProtKB">
        <authorList>
            <consortium name="RefSeq"/>
        </authorList>
    </citation>
    <scope>IDENTIFICATION</scope>
    <source>
        <tissue evidence="3">Leaf</tissue>
    </source>
</reference>
<evidence type="ECO:0000313" key="2">
    <source>
        <dbReference type="Proteomes" id="UP000813463"/>
    </source>
</evidence>
<dbReference type="PANTHER" id="PTHR33270">
    <property type="entry name" value="BNAC05G50380D PROTEIN"/>
    <property type="match status" value="1"/>
</dbReference>
<evidence type="ECO:0000313" key="3">
    <source>
        <dbReference type="RefSeq" id="XP_056689314.1"/>
    </source>
</evidence>
<feature type="domain" description="DUF7054" evidence="1">
    <location>
        <begin position="20"/>
        <end position="87"/>
    </location>
</feature>
<sequence>MMHRCTPNYDDHRHAGPRRLTKLLISVTVQGRVGSVQLIMSPENTVGHLIKAVLEVFEKERRRPLLNENHPSCFELHYSPFSLQNIYSCQIKIQKGEFYVSRRRSIKFQSTESDADT</sequence>
<name>A0ABM3R112_SPIOL</name>
<gene>
    <name evidence="3" type="primary">LOC130464011</name>
</gene>
<accession>A0ABM3R112</accession>
<dbReference type="PANTHER" id="PTHR33270:SF7">
    <property type="entry name" value="SNRNP25 UBIQUITIN-LIKE DOMAIN-CONTAINING PROTEIN"/>
    <property type="match status" value="1"/>
</dbReference>
<keyword evidence="2" id="KW-1185">Reference proteome</keyword>
<dbReference type="InterPro" id="IPR040358">
    <property type="entry name" value="At4g22758-like"/>
</dbReference>
<dbReference type="GeneID" id="130464011"/>
<dbReference type="Pfam" id="PF23156">
    <property type="entry name" value="DUF7054"/>
    <property type="match status" value="1"/>
</dbReference>
<dbReference type="Proteomes" id="UP000813463">
    <property type="component" value="Chromosome 6"/>
</dbReference>
<proteinExistence type="predicted"/>